<reference evidence="2 3" key="1">
    <citation type="submission" date="2015-07" db="EMBL/GenBank/DDBJ databases">
        <authorList>
            <person name="Cajimat M.N.B."/>
            <person name="Milazzo M.L."/>
            <person name="Fulhorst C.F."/>
        </authorList>
    </citation>
    <scope>NUCLEOTIDE SEQUENCE [LARGE SCALE GENOMIC DNA]</scope>
    <source>
        <strain evidence="2">Single colony</strain>
    </source>
</reference>
<dbReference type="AlphaFoldDB" id="A0A0K3CVL2"/>
<dbReference type="Gene3D" id="3.80.10.10">
    <property type="entry name" value="Ribonuclease Inhibitor"/>
    <property type="match status" value="1"/>
</dbReference>
<sequence length="635" mass="69464">MGVLGSFADTDAYQYWLPDSTWHRFMSSISPAEPTRDEEGGQIPRQPTATASVPYFITARPQAEQEQRRQDGSGALHRALSPPPSFLPYRPQFRPSDAAARLVKCIRDLSSGTMTDDYSGDLRLSLQTYSDIVDQLNSVLVDITRMPRSIGYRTSIPAYSPVSPAYSPRSPVFEPVRDLQIDIAPLKPSPAARLPAELLFSIFLLARDMHLASPTESTSPNDRFQLPKSTRSYAFSHDAKGAFYFSLSLANVCKSWRAPAIAAALQSPVLPSGPALRDLETLISSSPFRDAYASQIAELKVLVLTGLDASASDVYDSERSPNAPIENGKQVDAMSVCGSLLSMLPNLQKLEIALFPARAKVDLSRRNYMRRNTPDYLSPALLAALTGLNQFRSLTFSCGIDFEDLEAILLNLPLLRDFAAQAISDISETGAISSSSAYPASRLASFCVGRDRSNSGSDVQPAQLAWLLGPPCSARSLRELELRVCAEDVNQLSAPLLEVLVRIDSAETGRPAVSNFDATFASLSALRNLAVDWCYTGPAFISTISSLENLKQLEMTGAPHDTPAVIFLAALQHAFPALKRLVLNGDVTGSSTGRWGRRAPPRGRTDWTGSTIRKLQAICDERDIEYSLKEREVFY</sequence>
<feature type="region of interest" description="Disordered" evidence="1">
    <location>
        <begin position="31"/>
        <end position="90"/>
    </location>
</feature>
<name>A0A0K3CVL2_RHOTO</name>
<dbReference type="Proteomes" id="UP000199069">
    <property type="component" value="Unassembled WGS sequence"/>
</dbReference>
<evidence type="ECO:0000313" key="3">
    <source>
        <dbReference type="Proteomes" id="UP000199069"/>
    </source>
</evidence>
<dbReference type="InterPro" id="IPR032675">
    <property type="entry name" value="LRR_dom_sf"/>
</dbReference>
<dbReference type="EMBL" id="CWKI01000017">
    <property type="protein sequence ID" value="CTR11341.1"/>
    <property type="molecule type" value="Genomic_DNA"/>
</dbReference>
<accession>A0A0K3CVL2</accession>
<organism evidence="2 3">
    <name type="scientific">Rhodotorula toruloides</name>
    <name type="common">Yeast</name>
    <name type="synonym">Rhodosporidium toruloides</name>
    <dbReference type="NCBI Taxonomy" id="5286"/>
    <lineage>
        <taxon>Eukaryota</taxon>
        <taxon>Fungi</taxon>
        <taxon>Dikarya</taxon>
        <taxon>Basidiomycota</taxon>
        <taxon>Pucciniomycotina</taxon>
        <taxon>Microbotryomycetes</taxon>
        <taxon>Sporidiobolales</taxon>
        <taxon>Sporidiobolaceae</taxon>
        <taxon>Rhodotorula</taxon>
    </lineage>
</organism>
<keyword evidence="3" id="KW-1185">Reference proteome</keyword>
<evidence type="ECO:0000256" key="1">
    <source>
        <dbReference type="SAM" id="MobiDB-lite"/>
    </source>
</evidence>
<evidence type="ECO:0000313" key="2">
    <source>
        <dbReference type="EMBL" id="CTR11341.1"/>
    </source>
</evidence>
<proteinExistence type="predicted"/>
<dbReference type="SUPFAM" id="SSF52047">
    <property type="entry name" value="RNI-like"/>
    <property type="match status" value="1"/>
</dbReference>
<protein>
    <submittedName>
        <fullName evidence="2">Uncharacterized protein</fullName>
    </submittedName>
</protein>
<gene>
    <name evidence="2" type="primary">FGENESH: predicted gene_17.60</name>
    <name evidence="2" type="ORF">BN2166_0072020</name>
</gene>